<dbReference type="EMBL" id="AP024483">
    <property type="protein sequence ID" value="BCS82666.1"/>
    <property type="molecule type" value="Genomic_DNA"/>
</dbReference>
<evidence type="ECO:0000313" key="2">
    <source>
        <dbReference type="EMBL" id="BCS82666.1"/>
    </source>
</evidence>
<evidence type="ECO:0000313" key="3">
    <source>
        <dbReference type="Proteomes" id="UP001321479"/>
    </source>
</evidence>
<sequence length="140" mass="16011">MFSYLRPDVISSLTTSIKFSIKTPNFFSLESFFFKPKKSNNFNAFLSIILYLLSTYINIINWSSLMRKLTCLVFVLESKLAYFSSYLYLNLPASSVSLKSLSEPLFEFSSSLESSYLTQDKSSSLVQYNFSSSFVHKSPS</sequence>
<dbReference type="Proteomes" id="UP001321479">
    <property type="component" value="Segment"/>
</dbReference>
<keyword evidence="1" id="KW-1133">Transmembrane helix</keyword>
<accession>A0ABM7NRE7</accession>
<evidence type="ECO:0000256" key="1">
    <source>
        <dbReference type="SAM" id="Phobius"/>
    </source>
</evidence>
<dbReference type="RefSeq" id="YP_010841274.1">
    <property type="nucleotide sequence ID" value="NC_079139.1"/>
</dbReference>
<organism evidence="2 3">
    <name type="scientific">Cotonvirus japonicus</name>
    <dbReference type="NCBI Taxonomy" id="2811091"/>
    <lineage>
        <taxon>Viruses</taxon>
        <taxon>Varidnaviria</taxon>
        <taxon>Bamfordvirae</taxon>
        <taxon>Nucleocytoviricota</taxon>
        <taxon>Megaviricetes</taxon>
        <taxon>Imitervirales</taxon>
        <taxon>Mimiviridae</taxon>
        <taxon>Megamimivirinae</taxon>
        <taxon>Cotonvirus</taxon>
        <taxon>Cotonvirus japonicum</taxon>
    </lineage>
</organism>
<name>A0ABM7NRE7_9VIRU</name>
<keyword evidence="3" id="KW-1185">Reference proteome</keyword>
<protein>
    <submittedName>
        <fullName evidence="2">ORFan</fullName>
    </submittedName>
</protein>
<dbReference type="GeneID" id="80557871"/>
<feature type="transmembrane region" description="Helical" evidence="1">
    <location>
        <begin position="42"/>
        <end position="62"/>
    </location>
</feature>
<keyword evidence="1" id="KW-0472">Membrane</keyword>
<proteinExistence type="predicted"/>
<keyword evidence="1" id="KW-0812">Transmembrane</keyword>
<reference evidence="2 3" key="1">
    <citation type="submission" date="2021-02" db="EMBL/GenBank/DDBJ databases">
        <title>Cotonvirus japonicus, which uses Golgi apparatus of host cells for its virion factory, phylogenetically links tailed tupanvirus and icosahedral mimivirus.</title>
        <authorList>
            <person name="Takahashi H."/>
            <person name="Fukaya S."/>
            <person name="Song C."/>
            <person name="Murata K."/>
            <person name="Takemura M."/>
        </authorList>
    </citation>
    <scope>NUCLEOTIDE SEQUENCE [LARGE SCALE GENOMIC DNA]</scope>
</reference>